<reference evidence="1" key="1">
    <citation type="journal article" date="2014" name="Genome Announc.">
        <title>De novo whole-genome sequence and genome annotation of Lichtheimia ramosa.</title>
        <authorList>
            <person name="Linde J."/>
            <person name="Schwartze V."/>
            <person name="Binder U."/>
            <person name="Lass-Florl C."/>
            <person name="Voigt K."/>
            <person name="Horn F."/>
        </authorList>
    </citation>
    <scope>NUCLEOTIDE SEQUENCE</scope>
    <source>
        <strain evidence="1">JMRC FSU:6197</strain>
    </source>
</reference>
<organism evidence="1">
    <name type="scientific">Lichtheimia ramosa</name>
    <dbReference type="NCBI Taxonomy" id="688394"/>
    <lineage>
        <taxon>Eukaryota</taxon>
        <taxon>Fungi</taxon>
        <taxon>Fungi incertae sedis</taxon>
        <taxon>Mucoromycota</taxon>
        <taxon>Mucoromycotina</taxon>
        <taxon>Mucoromycetes</taxon>
        <taxon>Mucorales</taxon>
        <taxon>Lichtheimiaceae</taxon>
        <taxon>Lichtheimia</taxon>
    </lineage>
</organism>
<accession>A0A077WN74</accession>
<sequence>MTDSPTLLNVGACSLASAMEHLTKTLCENIFDVSRTDLLDTYERLRVTFWNDAPKIESNNLSAPLKGPSLSEPVAISPTVPRKRHVSEPVLEKIAVTKQPRLKMSRPSPQRQDYSVSAVSPNLHTLWGWKKAFIRELRLDKPNYNEERLLELSNEFSRQCDSKQRRHLAMYLMGIIKALRREDRFTSILKEWM</sequence>
<gene>
    <name evidence="1" type="ORF">LRAMOSA10421</name>
</gene>
<protein>
    <submittedName>
        <fullName evidence="1">Uncharacterized protein</fullName>
    </submittedName>
</protein>
<dbReference type="AlphaFoldDB" id="A0A077WN74"/>
<dbReference type="EMBL" id="LK023329">
    <property type="protein sequence ID" value="CDS09061.1"/>
    <property type="molecule type" value="Genomic_DNA"/>
</dbReference>
<dbReference type="OrthoDB" id="2270197at2759"/>
<name>A0A077WN74_9FUNG</name>
<proteinExistence type="predicted"/>
<evidence type="ECO:0000313" key="1">
    <source>
        <dbReference type="EMBL" id="CDS09061.1"/>
    </source>
</evidence>